<reference evidence="2 3" key="1">
    <citation type="submission" date="2022-04" db="EMBL/GenBank/DDBJ databases">
        <title>Human microbiome associated bacterial genomes.</title>
        <authorList>
            <person name="Sandstrom S."/>
            <person name="Salamzade R."/>
            <person name="Kalan L.R."/>
        </authorList>
    </citation>
    <scope>NUCLEOTIDE SEQUENCE [LARGE SCALE GENOMIC DNA]</scope>
    <source>
        <strain evidence="3">p3-SID1799</strain>
    </source>
</reference>
<feature type="compositionally biased region" description="Basic and acidic residues" evidence="1">
    <location>
        <begin position="114"/>
        <end position="134"/>
    </location>
</feature>
<name>A0ABT2HWL8_9MICO</name>
<accession>A0ABT2HWL8</accession>
<evidence type="ECO:0000256" key="1">
    <source>
        <dbReference type="SAM" id="MobiDB-lite"/>
    </source>
</evidence>
<organism evidence="2 3">
    <name type="scientific">Pseudoclavibacter albus</name>
    <dbReference type="NCBI Taxonomy" id="272241"/>
    <lineage>
        <taxon>Bacteria</taxon>
        <taxon>Bacillati</taxon>
        <taxon>Actinomycetota</taxon>
        <taxon>Actinomycetes</taxon>
        <taxon>Micrococcales</taxon>
        <taxon>Microbacteriaceae</taxon>
        <taxon>Pseudoclavibacter</taxon>
    </lineage>
</organism>
<dbReference type="EMBL" id="JALXSQ010000014">
    <property type="protein sequence ID" value="MCT2042704.1"/>
    <property type="molecule type" value="Genomic_DNA"/>
</dbReference>
<dbReference type="Proteomes" id="UP001525379">
    <property type="component" value="Unassembled WGS sequence"/>
</dbReference>
<comment type="caution">
    <text evidence="2">The sequence shown here is derived from an EMBL/GenBank/DDBJ whole genome shotgun (WGS) entry which is preliminary data.</text>
</comment>
<evidence type="ECO:0000313" key="3">
    <source>
        <dbReference type="Proteomes" id="UP001525379"/>
    </source>
</evidence>
<dbReference type="RefSeq" id="WP_206394318.1">
    <property type="nucleotide sequence ID" value="NZ_JAFDPW010000001.1"/>
</dbReference>
<feature type="compositionally biased region" description="Polar residues" evidence="1">
    <location>
        <begin position="103"/>
        <end position="113"/>
    </location>
</feature>
<evidence type="ECO:0000313" key="2">
    <source>
        <dbReference type="EMBL" id="MCT2042704.1"/>
    </source>
</evidence>
<feature type="region of interest" description="Disordered" evidence="1">
    <location>
        <begin position="103"/>
        <end position="134"/>
    </location>
</feature>
<gene>
    <name evidence="2" type="ORF">M3D15_05070</name>
</gene>
<keyword evidence="3" id="KW-1185">Reference proteome</keyword>
<protein>
    <submittedName>
        <fullName evidence="2">Uncharacterized protein</fullName>
    </submittedName>
</protein>
<sequence>MTQGMFGASPDELRGVAQAFSPGSGTVEGPARPVIPRSTASAGYIKTGATGSLQLGVGATAAARAENANGTFETGWKFKLAGDPGAGHGLDLSIDRQAAMNDLRNNPSQFVKTSTRDSLDINDDLRHRSNGDYR</sequence>
<proteinExistence type="predicted"/>